<keyword evidence="5 7" id="KW-0503">Monooxygenase</keyword>
<dbReference type="PANTHER" id="PTHR13789:SF236">
    <property type="entry name" value="MONOOXYGENASE, PUTATIVE (AFU_ORTHOLOGUE AFUA_6G12060)-RELATED"/>
    <property type="match status" value="1"/>
</dbReference>
<dbReference type="PANTHER" id="PTHR13789">
    <property type="entry name" value="MONOOXYGENASE"/>
    <property type="match status" value="1"/>
</dbReference>
<dbReference type="OrthoDB" id="16820at2759"/>
<evidence type="ECO:0000256" key="1">
    <source>
        <dbReference type="ARBA" id="ARBA00007992"/>
    </source>
</evidence>
<dbReference type="Proteomes" id="UP000800094">
    <property type="component" value="Unassembled WGS sequence"/>
</dbReference>
<dbReference type="InterPro" id="IPR036188">
    <property type="entry name" value="FAD/NAD-bd_sf"/>
</dbReference>
<dbReference type="RefSeq" id="XP_033686625.1">
    <property type="nucleotide sequence ID" value="XM_033821005.1"/>
</dbReference>
<evidence type="ECO:0000313" key="7">
    <source>
        <dbReference type="EMBL" id="KAF2251621.1"/>
    </source>
</evidence>
<feature type="domain" description="FAD-binding" evidence="6">
    <location>
        <begin position="12"/>
        <end position="360"/>
    </location>
</feature>
<dbReference type="Pfam" id="PF01494">
    <property type="entry name" value="FAD_binding_3"/>
    <property type="match status" value="1"/>
</dbReference>
<comment type="similarity">
    <text evidence="1">Belongs to the paxM FAD-dependent monooxygenase family.</text>
</comment>
<gene>
    <name evidence="7" type="ORF">BU26DRAFT_240507</name>
</gene>
<dbReference type="GO" id="GO:0004497">
    <property type="term" value="F:monooxygenase activity"/>
    <property type="evidence" value="ECO:0007669"/>
    <property type="project" value="UniProtKB-KW"/>
</dbReference>
<dbReference type="InterPro" id="IPR002938">
    <property type="entry name" value="FAD-bd"/>
</dbReference>
<dbReference type="InterPro" id="IPR050493">
    <property type="entry name" value="FAD-dep_Monooxygenase_BioMet"/>
</dbReference>
<reference evidence="7" key="1">
    <citation type="journal article" date="2020" name="Stud. Mycol.">
        <title>101 Dothideomycetes genomes: a test case for predicting lifestyles and emergence of pathogens.</title>
        <authorList>
            <person name="Haridas S."/>
            <person name="Albert R."/>
            <person name="Binder M."/>
            <person name="Bloem J."/>
            <person name="Labutti K."/>
            <person name="Salamov A."/>
            <person name="Andreopoulos B."/>
            <person name="Baker S."/>
            <person name="Barry K."/>
            <person name="Bills G."/>
            <person name="Bluhm B."/>
            <person name="Cannon C."/>
            <person name="Castanera R."/>
            <person name="Culley D."/>
            <person name="Daum C."/>
            <person name="Ezra D."/>
            <person name="Gonzalez J."/>
            <person name="Henrissat B."/>
            <person name="Kuo A."/>
            <person name="Liang C."/>
            <person name="Lipzen A."/>
            <person name="Lutzoni F."/>
            <person name="Magnuson J."/>
            <person name="Mondo S."/>
            <person name="Nolan M."/>
            <person name="Ohm R."/>
            <person name="Pangilinan J."/>
            <person name="Park H.-J."/>
            <person name="Ramirez L."/>
            <person name="Alfaro M."/>
            <person name="Sun H."/>
            <person name="Tritt A."/>
            <person name="Yoshinaga Y."/>
            <person name="Zwiers L.-H."/>
            <person name="Turgeon B."/>
            <person name="Goodwin S."/>
            <person name="Spatafora J."/>
            <person name="Crous P."/>
            <person name="Grigoriev I."/>
        </authorList>
    </citation>
    <scope>NUCLEOTIDE SEQUENCE</scope>
    <source>
        <strain evidence="7">CBS 122368</strain>
    </source>
</reference>
<keyword evidence="4" id="KW-0560">Oxidoreductase</keyword>
<keyword evidence="8" id="KW-1185">Reference proteome</keyword>
<dbReference type="SUPFAM" id="SSF54373">
    <property type="entry name" value="FAD-linked reductases, C-terminal domain"/>
    <property type="match status" value="1"/>
</dbReference>
<evidence type="ECO:0000256" key="4">
    <source>
        <dbReference type="ARBA" id="ARBA00023002"/>
    </source>
</evidence>
<evidence type="ECO:0000259" key="6">
    <source>
        <dbReference type="Pfam" id="PF01494"/>
    </source>
</evidence>
<dbReference type="GeneID" id="54574335"/>
<dbReference type="SUPFAM" id="SSF51905">
    <property type="entry name" value="FAD/NAD(P)-binding domain"/>
    <property type="match status" value="1"/>
</dbReference>
<accession>A0A6A6IME6</accession>
<dbReference type="PRINTS" id="PR00420">
    <property type="entry name" value="RNGMNOXGNASE"/>
</dbReference>
<evidence type="ECO:0000256" key="2">
    <source>
        <dbReference type="ARBA" id="ARBA00022630"/>
    </source>
</evidence>
<dbReference type="AlphaFoldDB" id="A0A6A6IME6"/>
<dbReference type="GO" id="GO:0071949">
    <property type="term" value="F:FAD binding"/>
    <property type="evidence" value="ECO:0007669"/>
    <property type="project" value="InterPro"/>
</dbReference>
<name>A0A6A6IME6_9PLEO</name>
<dbReference type="EMBL" id="ML987192">
    <property type="protein sequence ID" value="KAF2251621.1"/>
    <property type="molecule type" value="Genomic_DNA"/>
</dbReference>
<evidence type="ECO:0000313" key="8">
    <source>
        <dbReference type="Proteomes" id="UP000800094"/>
    </source>
</evidence>
<proteinExistence type="inferred from homology"/>
<sequence>MSSVEDSSRPLKVLIVGAGFAGLTAAIECRKRGFDVILFEGNSSRRQLGDIISFGSNSGRIFRSWPGVEEKLDPKCHHSDGLDFRTYDDEFLCRQVWDAEAEWGKRFNGHRGEIHGVVWDHALSVGVDIRLSSKVQEYFETDTEAGVVVNGEKIAGDVVLAGDGVRSLARTIVLGFEDKPKSSGYAVYRAWMGTEKLKEDPLTAWLADPNTDHHVGWLGPDVHFLVATLQNGTAMSWVLTHKDEADVEESWSAPGYIEEAVKAIPNWAPICHAIIRATPEDRLVDWKLVFRDPLPTWIGPKRRIALIGDAAHPFLPTSIQGASQSMEDGVTAAVCLELAGKDNVPEAIRAYEKIRYPRVLATQRTGVTNRDAWHKADFDYVRKNPESVKLPRLDWILNFDCEKHAYDVYKETAESLKTDPDWKPNPVL</sequence>
<evidence type="ECO:0000256" key="3">
    <source>
        <dbReference type="ARBA" id="ARBA00022827"/>
    </source>
</evidence>
<keyword evidence="2" id="KW-0285">Flavoprotein</keyword>
<evidence type="ECO:0000256" key="5">
    <source>
        <dbReference type="ARBA" id="ARBA00023033"/>
    </source>
</evidence>
<keyword evidence="3" id="KW-0274">FAD</keyword>
<organism evidence="7 8">
    <name type="scientific">Trematosphaeria pertusa</name>
    <dbReference type="NCBI Taxonomy" id="390896"/>
    <lineage>
        <taxon>Eukaryota</taxon>
        <taxon>Fungi</taxon>
        <taxon>Dikarya</taxon>
        <taxon>Ascomycota</taxon>
        <taxon>Pezizomycotina</taxon>
        <taxon>Dothideomycetes</taxon>
        <taxon>Pleosporomycetidae</taxon>
        <taxon>Pleosporales</taxon>
        <taxon>Massarineae</taxon>
        <taxon>Trematosphaeriaceae</taxon>
        <taxon>Trematosphaeria</taxon>
    </lineage>
</organism>
<dbReference type="Gene3D" id="3.50.50.60">
    <property type="entry name" value="FAD/NAD(P)-binding domain"/>
    <property type="match status" value="1"/>
</dbReference>
<protein>
    <submittedName>
        <fullName evidence="7">Putative monooxygenase</fullName>
    </submittedName>
</protein>